<comment type="caution">
    <text evidence="1">The sequence shown here is derived from an EMBL/GenBank/DDBJ whole genome shotgun (WGS) entry which is preliminary data.</text>
</comment>
<sequence>MGPYTTGLMLLGSSSKRRKKRRHYQSFSRNGVIVSVHDFVFVLAEEGKRLVVYLEDMYEDS</sequence>
<keyword evidence="2" id="KW-1185">Reference proteome</keyword>
<dbReference type="InterPro" id="IPR043151">
    <property type="entry name" value="BAH_sf"/>
</dbReference>
<dbReference type="Proteomes" id="UP000238479">
    <property type="component" value="Chromosome 3"/>
</dbReference>
<reference evidence="1 2" key="1">
    <citation type="journal article" date="2018" name="Nat. Genet.">
        <title>The Rosa genome provides new insights in the design of modern roses.</title>
        <authorList>
            <person name="Bendahmane M."/>
        </authorList>
    </citation>
    <scope>NUCLEOTIDE SEQUENCE [LARGE SCALE GENOMIC DNA]</scope>
    <source>
        <strain evidence="2">cv. Old Blush</strain>
    </source>
</reference>
<dbReference type="AlphaFoldDB" id="A0A2P6RE97"/>
<dbReference type="EMBL" id="PDCK01000041">
    <property type="protein sequence ID" value="PRQ44748.1"/>
    <property type="molecule type" value="Genomic_DNA"/>
</dbReference>
<organism evidence="1 2">
    <name type="scientific">Rosa chinensis</name>
    <name type="common">China rose</name>
    <dbReference type="NCBI Taxonomy" id="74649"/>
    <lineage>
        <taxon>Eukaryota</taxon>
        <taxon>Viridiplantae</taxon>
        <taxon>Streptophyta</taxon>
        <taxon>Embryophyta</taxon>
        <taxon>Tracheophyta</taxon>
        <taxon>Spermatophyta</taxon>
        <taxon>Magnoliopsida</taxon>
        <taxon>eudicotyledons</taxon>
        <taxon>Gunneridae</taxon>
        <taxon>Pentapetalae</taxon>
        <taxon>rosids</taxon>
        <taxon>fabids</taxon>
        <taxon>Rosales</taxon>
        <taxon>Rosaceae</taxon>
        <taxon>Rosoideae</taxon>
        <taxon>Rosoideae incertae sedis</taxon>
        <taxon>Rosa</taxon>
    </lineage>
</organism>
<name>A0A2P6RE97_ROSCH</name>
<dbReference type="Gramene" id="PRQ44748">
    <property type="protein sequence ID" value="PRQ44748"/>
    <property type="gene ID" value="RchiOBHm_Chr3g0482641"/>
</dbReference>
<dbReference type="STRING" id="74649.A0A2P6RE97"/>
<dbReference type="Gene3D" id="2.30.30.490">
    <property type="match status" value="1"/>
</dbReference>
<protein>
    <submittedName>
        <fullName evidence="1">Uncharacterized protein</fullName>
    </submittedName>
</protein>
<accession>A0A2P6RE97</accession>
<proteinExistence type="predicted"/>
<gene>
    <name evidence="1" type="ORF">RchiOBHm_Chr3g0482641</name>
</gene>
<evidence type="ECO:0000313" key="2">
    <source>
        <dbReference type="Proteomes" id="UP000238479"/>
    </source>
</evidence>
<evidence type="ECO:0000313" key="1">
    <source>
        <dbReference type="EMBL" id="PRQ44748.1"/>
    </source>
</evidence>